<protein>
    <submittedName>
        <fullName evidence="2">Uncharacterized protein</fullName>
    </submittedName>
</protein>
<sequence>MAILDIDWENIDKLKRGDLQRLCKELNLPIKGTSKNTELLEALKQYRDLHQAEINNRNSKTNSQLEKEDQEADELQSNQNIDSGENETIEENVSNEPIITTNININKEKEESKTVQIEDQQNKSNNDTTDKMVVDEQPNQSQNIEPMEQEVSIKEKKSNKRKSSEYRKT</sequence>
<name>A0A151ZG97_TIELA</name>
<reference evidence="2 3" key="1">
    <citation type="submission" date="2015-12" db="EMBL/GenBank/DDBJ databases">
        <title>Dictyostelia acquired genes for synthesis and detection of signals that induce cell-type specialization by lateral gene transfer from prokaryotes.</title>
        <authorList>
            <person name="Gloeckner G."/>
            <person name="Schaap P."/>
        </authorList>
    </citation>
    <scope>NUCLEOTIDE SEQUENCE [LARGE SCALE GENOMIC DNA]</scope>
    <source>
        <strain evidence="2 3">TK</strain>
    </source>
</reference>
<evidence type="ECO:0000313" key="3">
    <source>
        <dbReference type="Proteomes" id="UP000076078"/>
    </source>
</evidence>
<feature type="compositionally biased region" description="Polar residues" evidence="1">
    <location>
        <begin position="54"/>
        <end position="64"/>
    </location>
</feature>
<dbReference type="InParanoid" id="A0A151ZG97"/>
<gene>
    <name evidence="2" type="ORF">DLAC_05598</name>
</gene>
<organism evidence="2 3">
    <name type="scientific">Tieghemostelium lacteum</name>
    <name type="common">Slime mold</name>
    <name type="synonym">Dictyostelium lacteum</name>
    <dbReference type="NCBI Taxonomy" id="361077"/>
    <lineage>
        <taxon>Eukaryota</taxon>
        <taxon>Amoebozoa</taxon>
        <taxon>Evosea</taxon>
        <taxon>Eumycetozoa</taxon>
        <taxon>Dictyostelia</taxon>
        <taxon>Dictyosteliales</taxon>
        <taxon>Raperosteliaceae</taxon>
        <taxon>Tieghemostelium</taxon>
    </lineage>
</organism>
<evidence type="ECO:0000256" key="1">
    <source>
        <dbReference type="SAM" id="MobiDB-lite"/>
    </source>
</evidence>
<dbReference type="EMBL" id="LODT01000028">
    <property type="protein sequence ID" value="KYQ92996.1"/>
    <property type="molecule type" value="Genomic_DNA"/>
</dbReference>
<evidence type="ECO:0000313" key="2">
    <source>
        <dbReference type="EMBL" id="KYQ92996.1"/>
    </source>
</evidence>
<accession>A0A151ZG97</accession>
<proteinExistence type="predicted"/>
<feature type="compositionally biased region" description="Low complexity" evidence="1">
    <location>
        <begin position="95"/>
        <end position="105"/>
    </location>
</feature>
<feature type="compositionally biased region" description="Basic and acidic residues" evidence="1">
    <location>
        <begin position="151"/>
        <end position="169"/>
    </location>
</feature>
<feature type="region of interest" description="Disordered" evidence="1">
    <location>
        <begin position="54"/>
        <end position="169"/>
    </location>
</feature>
<comment type="caution">
    <text evidence="2">The sequence shown here is derived from an EMBL/GenBank/DDBJ whole genome shotgun (WGS) entry which is preliminary data.</text>
</comment>
<keyword evidence="3" id="KW-1185">Reference proteome</keyword>
<dbReference type="AlphaFoldDB" id="A0A151ZG97"/>
<dbReference type="Proteomes" id="UP000076078">
    <property type="component" value="Unassembled WGS sequence"/>
</dbReference>
<feature type="compositionally biased region" description="Polar residues" evidence="1">
    <location>
        <begin position="115"/>
        <end position="127"/>
    </location>
</feature>